<proteinExistence type="predicted"/>
<feature type="non-terminal residue" evidence="1">
    <location>
        <position position="1"/>
    </location>
</feature>
<gene>
    <name evidence="1" type="ORF">TSPGSL018_2009</name>
</gene>
<evidence type="ECO:0000313" key="1">
    <source>
        <dbReference type="EMBL" id="JAC83991.1"/>
    </source>
</evidence>
<dbReference type="AlphaFoldDB" id="A0A061SMP0"/>
<protein>
    <submittedName>
        <fullName evidence="1">Uncharacterized protein</fullName>
    </submittedName>
</protein>
<organism evidence="1">
    <name type="scientific">Tetraselmis sp. GSL018</name>
    <dbReference type="NCBI Taxonomy" id="582737"/>
    <lineage>
        <taxon>Eukaryota</taxon>
        <taxon>Viridiplantae</taxon>
        <taxon>Chlorophyta</taxon>
        <taxon>core chlorophytes</taxon>
        <taxon>Chlorodendrophyceae</taxon>
        <taxon>Chlorodendrales</taxon>
        <taxon>Chlorodendraceae</taxon>
        <taxon>Tetraselmis</taxon>
    </lineage>
</organism>
<accession>A0A061SMP0</accession>
<name>A0A061SMP0_9CHLO</name>
<reference evidence="1" key="1">
    <citation type="submission" date="2014-05" db="EMBL/GenBank/DDBJ databases">
        <title>The transcriptome of the halophilic microalga Tetraselmis sp. GSL018 isolated from the Great Salt Lake, Utah.</title>
        <authorList>
            <person name="Jinkerson R.E."/>
            <person name="D'Adamo S."/>
            <person name="Posewitz M.C."/>
        </authorList>
    </citation>
    <scope>NUCLEOTIDE SEQUENCE</scope>
    <source>
        <strain evidence="1">GSL018</strain>
    </source>
</reference>
<dbReference type="EMBL" id="GBEZ01000935">
    <property type="protein sequence ID" value="JAC83991.1"/>
    <property type="molecule type" value="Transcribed_RNA"/>
</dbReference>
<sequence length="131" mass="14043">GHLSTSECLRPWVREGRSCKASGAEGIQQLVRQTVHVLEQPQKLEGAVLEHSGHETAGPEVSAVCVQPREPDGHRGRAEGVTRSAACLVPVGLRHSRAVAILVLHKLVKPSRQRGVVVHSVEAGPAQERPP</sequence>